<feature type="domain" description="Histidine kinase" evidence="4">
    <location>
        <begin position="592"/>
        <end position="857"/>
    </location>
</feature>
<dbReference type="Proteomes" id="UP001578633">
    <property type="component" value="Chromosome 7"/>
</dbReference>
<evidence type="ECO:0000259" key="5">
    <source>
        <dbReference type="PROSITE" id="PS50110"/>
    </source>
</evidence>
<dbReference type="InterPro" id="IPR003661">
    <property type="entry name" value="HisK_dim/P_dom"/>
</dbReference>
<dbReference type="GeneID" id="96088293"/>
<dbReference type="InterPro" id="IPR011006">
    <property type="entry name" value="CheY-like_superfamily"/>
</dbReference>
<dbReference type="InterPro" id="IPR004358">
    <property type="entry name" value="Sig_transdc_His_kin-like_C"/>
</dbReference>
<dbReference type="PANTHER" id="PTHR43719:SF72">
    <property type="entry name" value="HISTIDINE KINASE_RESPONSE REGULATOR, PUTATIVE (AFU_ORTHOLOGUE AFUA_8G06140)-RELATED"/>
    <property type="match status" value="1"/>
</dbReference>
<evidence type="ECO:0000256" key="3">
    <source>
        <dbReference type="SAM" id="MobiDB-lite"/>
    </source>
</evidence>
<dbReference type="Pfam" id="PF02518">
    <property type="entry name" value="HATPase_c"/>
    <property type="match status" value="1"/>
</dbReference>
<dbReference type="PROSITE" id="PS50110">
    <property type="entry name" value="RESPONSE_REGULATORY"/>
    <property type="match status" value="1"/>
</dbReference>
<feature type="region of interest" description="Disordered" evidence="3">
    <location>
        <begin position="1051"/>
        <end position="1088"/>
    </location>
</feature>
<feature type="modified residue" description="4-aspartylphosphate" evidence="2">
    <location>
        <position position="1154"/>
    </location>
</feature>
<evidence type="ECO:0000259" key="4">
    <source>
        <dbReference type="PROSITE" id="PS50109"/>
    </source>
</evidence>
<name>A0ABR3UDH7_9PLEO</name>
<dbReference type="CDD" id="cd00082">
    <property type="entry name" value="HisKA"/>
    <property type="match status" value="1"/>
</dbReference>
<dbReference type="EMBL" id="JBHGVX010000007">
    <property type="protein sequence ID" value="KAL1794550.1"/>
    <property type="molecule type" value="Genomic_DNA"/>
</dbReference>
<dbReference type="Gene3D" id="3.40.50.2300">
    <property type="match status" value="1"/>
</dbReference>
<dbReference type="PROSITE" id="PS50109">
    <property type="entry name" value="HIS_KIN"/>
    <property type="match status" value="1"/>
</dbReference>
<dbReference type="SUPFAM" id="SSF52172">
    <property type="entry name" value="CheY-like"/>
    <property type="match status" value="1"/>
</dbReference>
<sequence>MATFQQARAEYELSKYAHTICCIRRAFSTHTSCRYLQLLHGDEALLLAEDAALRGPLNDRIELTIVHLAVQGAFLVLNDADRLHSVAGGHRADTDDKPSQIVFDSGEGTWLQVGEVDRPTWISLFQEIVAINSESASERAFSIPALKRDPRTCNLSAVSEPAQLSFFAGVPLTSKNGHNIGALCVVNRTERQPLSTIEADFLVDTARRCMNLLELARERGFHDRWTAMQEELDIFLKSRSLHTQLLEEPQTPAGRKSSIQKKKESGAERVDPNTLANDPLSGLDDPPVEGGESQRLIDAEIERDHRIAEHDNAKDARSLTGKRGKDDERGLPKGETAYRKIFRRAAECLRSALKADGVLFIDGLTGFHGDVQPVAEPEQELEREIARPIVHHNKSAQEKILSKNDRTDLPEDIFKPHDADPPGTHSRIYTSAEYLKGVYVERPAEILGISGSDDALKLVRVSQSTLGLPDIDEGFLQRLMDRHPLGAVWHSSKLGFVQVKNETLVETDLQEEVRRLTSTFENIKQLVFKPLTDPTSLKRLGACFAWRTKSIPLFTDATDLGSLKAFLHVVESEIARYDASLLAKQKEAFVSSVSHELRTPLHGILGAVQLLDDSGLDPMQRSLAGMITTCGSTLHETLTSVLSYAKINQFERRQHEYRQRHPPDTVWALSDKRGFASGPDRDYEDLYICTNIALLCEEVLVVLEAGKSFQNSHAGEVIVVCNIKHEENWSYYTEPGAIRQIAVNLIGNALKYTKDGSVTVTLSASKVIEDSLRASNDITSGRTLTLIIQDTGRGMSEAFMDNQLFLPFTQEDTTSSHGVGLGMSIVKSLVSLLSGEVQIQSKENKGTKVIVRIPMRMCTPDDEEKGQAALKFERNIQMIRDRKLSAVIYGFPRCVRESLTNYLCEWYGCTLLEPTKDARPDIVLVDEGNEEVLEAVSGTAQAYGKHGVLLSIVMVPSRLGKRIDAIDGYIKWERIPRPLGPNNVAKGLLSCLEKLDELRTHGEHASVDRQETEEEPQPRRGPENLQELKESLPSERYMPSLERLQISEISQTPLASSDSSKLSLNPAKPSTYGEQTAATKQMPSKPMDREFDQKFKPLGILRILIVDDNALNLRLLGAFFKKNGYHHTKQAKHGREAVEAAQKCSEGFDIIFMDLSMPIMDGFEATRQIRKMKAAKEPVIIALTGLASQEDEDDAFNAGVDLFLTKPVQFPKLSNLLRQYEDGTLKRRGPLEGSG</sequence>
<dbReference type="Pfam" id="PF00512">
    <property type="entry name" value="HisKA"/>
    <property type="match status" value="1"/>
</dbReference>
<dbReference type="InterPro" id="IPR050956">
    <property type="entry name" value="2C_system_His_kinase"/>
</dbReference>
<dbReference type="SMART" id="SM00388">
    <property type="entry name" value="HisKA"/>
    <property type="match status" value="1"/>
</dbReference>
<dbReference type="InterPro" id="IPR003594">
    <property type="entry name" value="HATPase_dom"/>
</dbReference>
<dbReference type="InterPro" id="IPR003018">
    <property type="entry name" value="GAF"/>
</dbReference>
<dbReference type="Gene3D" id="3.30.565.10">
    <property type="entry name" value="Histidine kinase-like ATPase, C-terminal domain"/>
    <property type="match status" value="1"/>
</dbReference>
<dbReference type="Pfam" id="PF00072">
    <property type="entry name" value="Response_reg"/>
    <property type="match status" value="1"/>
</dbReference>
<feature type="region of interest" description="Disordered" evidence="3">
    <location>
        <begin position="246"/>
        <end position="291"/>
    </location>
</feature>
<dbReference type="PRINTS" id="PR00344">
    <property type="entry name" value="BCTRLSENSOR"/>
</dbReference>
<dbReference type="SUPFAM" id="SSF55874">
    <property type="entry name" value="ATPase domain of HSP90 chaperone/DNA topoisomerase II/histidine kinase"/>
    <property type="match status" value="1"/>
</dbReference>
<evidence type="ECO:0000313" key="7">
    <source>
        <dbReference type="Proteomes" id="UP001578633"/>
    </source>
</evidence>
<proteinExistence type="predicted"/>
<keyword evidence="1 2" id="KW-0597">Phosphoprotein</keyword>
<evidence type="ECO:0000256" key="2">
    <source>
        <dbReference type="PROSITE-ProRule" id="PRU00169"/>
    </source>
</evidence>
<feature type="region of interest" description="Disordered" evidence="3">
    <location>
        <begin position="303"/>
        <end position="332"/>
    </location>
</feature>
<evidence type="ECO:0000256" key="1">
    <source>
        <dbReference type="ARBA" id="ARBA00022553"/>
    </source>
</evidence>
<protein>
    <submittedName>
        <fullName evidence="6">Uncharacterized protein</fullName>
    </submittedName>
</protein>
<feature type="compositionally biased region" description="Basic and acidic residues" evidence="3">
    <location>
        <begin position="261"/>
        <end position="271"/>
    </location>
</feature>
<dbReference type="SMART" id="SM00448">
    <property type="entry name" value="REC"/>
    <property type="match status" value="1"/>
</dbReference>
<evidence type="ECO:0000313" key="6">
    <source>
        <dbReference type="EMBL" id="KAL1794550.1"/>
    </source>
</evidence>
<feature type="region of interest" description="Disordered" evidence="3">
    <location>
        <begin position="1001"/>
        <end position="1025"/>
    </location>
</feature>
<organism evidence="6 7">
    <name type="scientific">Alternaria dauci</name>
    <dbReference type="NCBI Taxonomy" id="48095"/>
    <lineage>
        <taxon>Eukaryota</taxon>
        <taxon>Fungi</taxon>
        <taxon>Dikarya</taxon>
        <taxon>Ascomycota</taxon>
        <taxon>Pezizomycotina</taxon>
        <taxon>Dothideomycetes</taxon>
        <taxon>Pleosporomycetidae</taxon>
        <taxon>Pleosporales</taxon>
        <taxon>Pleosporineae</taxon>
        <taxon>Pleosporaceae</taxon>
        <taxon>Alternaria</taxon>
        <taxon>Alternaria sect. Porri</taxon>
    </lineage>
</organism>
<dbReference type="InterPro" id="IPR036097">
    <property type="entry name" value="HisK_dim/P_sf"/>
</dbReference>
<dbReference type="SUPFAM" id="SSF55781">
    <property type="entry name" value="GAF domain-like"/>
    <property type="match status" value="1"/>
</dbReference>
<dbReference type="InterPro" id="IPR001789">
    <property type="entry name" value="Sig_transdc_resp-reg_receiver"/>
</dbReference>
<dbReference type="PANTHER" id="PTHR43719">
    <property type="entry name" value="TWO-COMPONENT HISTIDINE KINASE"/>
    <property type="match status" value="1"/>
</dbReference>
<keyword evidence="7" id="KW-1185">Reference proteome</keyword>
<gene>
    <name evidence="6" type="ORF">ACET3X_007971</name>
</gene>
<dbReference type="CDD" id="cd17546">
    <property type="entry name" value="REC_hyHK_CKI1_RcsC-like"/>
    <property type="match status" value="1"/>
</dbReference>
<dbReference type="SUPFAM" id="SSF47384">
    <property type="entry name" value="Homodimeric domain of signal transducing histidine kinase"/>
    <property type="match status" value="1"/>
</dbReference>
<feature type="compositionally biased region" description="Polar residues" evidence="3">
    <location>
        <begin position="1072"/>
        <end position="1082"/>
    </location>
</feature>
<dbReference type="Pfam" id="PF01590">
    <property type="entry name" value="GAF"/>
    <property type="match status" value="1"/>
</dbReference>
<dbReference type="InterPro" id="IPR005467">
    <property type="entry name" value="His_kinase_dom"/>
</dbReference>
<reference evidence="6 7" key="1">
    <citation type="submission" date="2024-09" db="EMBL/GenBank/DDBJ databases">
        <title>T2T genomes of carrot and Alternaria dauci and their utility for understanding host-pathogen interaction during carrot leaf blight disease.</title>
        <authorList>
            <person name="Liu W."/>
            <person name="Xu S."/>
            <person name="Ou C."/>
            <person name="Liu X."/>
            <person name="Zhuang F."/>
            <person name="Deng X.W."/>
        </authorList>
    </citation>
    <scope>NUCLEOTIDE SEQUENCE [LARGE SCALE GENOMIC DNA]</scope>
    <source>
        <strain evidence="6 7">A2016</strain>
    </source>
</reference>
<accession>A0ABR3UDH7</accession>
<dbReference type="InterPro" id="IPR036890">
    <property type="entry name" value="HATPase_C_sf"/>
</dbReference>
<feature type="compositionally biased region" description="Polar residues" evidence="3">
    <location>
        <begin position="1051"/>
        <end position="1063"/>
    </location>
</feature>
<dbReference type="Gene3D" id="1.10.287.130">
    <property type="match status" value="1"/>
</dbReference>
<feature type="domain" description="Response regulatory" evidence="5">
    <location>
        <begin position="1102"/>
        <end position="1221"/>
    </location>
</feature>
<comment type="caution">
    <text evidence="6">The sequence shown here is derived from an EMBL/GenBank/DDBJ whole genome shotgun (WGS) entry which is preliminary data.</text>
</comment>
<dbReference type="RefSeq" id="XP_069305134.1">
    <property type="nucleotide sequence ID" value="XM_069454176.1"/>
</dbReference>
<dbReference type="SMART" id="SM00387">
    <property type="entry name" value="HATPase_c"/>
    <property type="match status" value="1"/>
</dbReference>